<evidence type="ECO:0000259" key="3">
    <source>
        <dbReference type="PROSITE" id="PS51186"/>
    </source>
</evidence>
<dbReference type="Gene3D" id="3.40.630.30">
    <property type="match status" value="1"/>
</dbReference>
<evidence type="ECO:0000313" key="4">
    <source>
        <dbReference type="EMBL" id="TVM31713.1"/>
    </source>
</evidence>
<dbReference type="EMBL" id="QMIF01000014">
    <property type="protein sequence ID" value="TVM31713.1"/>
    <property type="molecule type" value="Genomic_DNA"/>
</dbReference>
<gene>
    <name evidence="4" type="ORF">DQK91_17395</name>
</gene>
<evidence type="ECO:0000313" key="5">
    <source>
        <dbReference type="Proteomes" id="UP000434052"/>
    </source>
</evidence>
<organism evidence="4 5">
    <name type="scientific">Oceanidesulfovibrio marinus</name>
    <dbReference type="NCBI Taxonomy" id="370038"/>
    <lineage>
        <taxon>Bacteria</taxon>
        <taxon>Pseudomonadati</taxon>
        <taxon>Thermodesulfobacteriota</taxon>
        <taxon>Desulfovibrionia</taxon>
        <taxon>Desulfovibrionales</taxon>
        <taxon>Desulfovibrionaceae</taxon>
        <taxon>Oceanidesulfovibrio</taxon>
    </lineage>
</organism>
<evidence type="ECO:0000256" key="1">
    <source>
        <dbReference type="ARBA" id="ARBA00022679"/>
    </source>
</evidence>
<keyword evidence="1 4" id="KW-0808">Transferase</keyword>
<feature type="domain" description="N-acetyltransferase" evidence="3">
    <location>
        <begin position="5"/>
        <end position="162"/>
    </location>
</feature>
<dbReference type="PROSITE" id="PS51186">
    <property type="entry name" value="GNAT"/>
    <property type="match status" value="1"/>
</dbReference>
<protein>
    <submittedName>
        <fullName evidence="4">N-acetyltransferase</fullName>
    </submittedName>
</protein>
<sequence length="168" mass="19012">MNVEFPMRHATIDDLPTIVAIYNSTVARRTSTADTEEVSVASKLEWFNSHNRETRPILVHEENGDVAAWVSFESFYGRPAYCHTTEISIYVDETCRGKGLGRRLLQEAISITPELGIKTILGYIFSHNEPSLRLFRSFGFEEWGQLPGIAEMDGNEYSLTIVGKRINP</sequence>
<dbReference type="SUPFAM" id="SSF55729">
    <property type="entry name" value="Acyl-CoA N-acyltransferases (Nat)"/>
    <property type="match status" value="1"/>
</dbReference>
<dbReference type="PANTHER" id="PTHR43072">
    <property type="entry name" value="N-ACETYLTRANSFERASE"/>
    <property type="match status" value="1"/>
</dbReference>
<dbReference type="AlphaFoldDB" id="A0A6P1ZCP2"/>
<dbReference type="PANTHER" id="PTHR43072:SF23">
    <property type="entry name" value="UPF0039 PROTEIN C11D3.02C"/>
    <property type="match status" value="1"/>
</dbReference>
<dbReference type="CDD" id="cd04301">
    <property type="entry name" value="NAT_SF"/>
    <property type="match status" value="1"/>
</dbReference>
<accession>A0A6P1ZCP2</accession>
<name>A0A6P1ZCP2_9BACT</name>
<dbReference type="Proteomes" id="UP000434052">
    <property type="component" value="Unassembled WGS sequence"/>
</dbReference>
<dbReference type="OrthoDB" id="5459937at2"/>
<comment type="caution">
    <text evidence="4">The sequence shown here is derived from an EMBL/GenBank/DDBJ whole genome shotgun (WGS) entry which is preliminary data.</text>
</comment>
<evidence type="ECO:0000256" key="2">
    <source>
        <dbReference type="ARBA" id="ARBA00023315"/>
    </source>
</evidence>
<dbReference type="InterPro" id="IPR000182">
    <property type="entry name" value="GNAT_dom"/>
</dbReference>
<keyword evidence="2" id="KW-0012">Acyltransferase</keyword>
<proteinExistence type="predicted"/>
<dbReference type="Pfam" id="PF00583">
    <property type="entry name" value="Acetyltransf_1"/>
    <property type="match status" value="1"/>
</dbReference>
<reference evidence="4 5" key="1">
    <citation type="submission" date="2018-06" db="EMBL/GenBank/DDBJ databases">
        <title>Complete genome of Desulfovibrio marinus P48SEP.</title>
        <authorList>
            <person name="Crispim J.S."/>
            <person name="Vidigal P.M.P."/>
            <person name="Silva L.C.F."/>
            <person name="Araujo L.C."/>
            <person name="Laguardia C.N."/>
            <person name="Dias R.S."/>
            <person name="Sousa M.P."/>
            <person name="Paula S.O."/>
            <person name="Silva C."/>
        </authorList>
    </citation>
    <scope>NUCLEOTIDE SEQUENCE [LARGE SCALE GENOMIC DNA]</scope>
    <source>
        <strain evidence="4 5">P48SEP</strain>
    </source>
</reference>
<dbReference type="RefSeq" id="WP_144306671.1">
    <property type="nucleotide sequence ID" value="NZ_QMIF01000014.1"/>
</dbReference>
<dbReference type="GO" id="GO:0016747">
    <property type="term" value="F:acyltransferase activity, transferring groups other than amino-acyl groups"/>
    <property type="evidence" value="ECO:0007669"/>
    <property type="project" value="InterPro"/>
</dbReference>
<dbReference type="InterPro" id="IPR016181">
    <property type="entry name" value="Acyl_CoA_acyltransferase"/>
</dbReference>